<dbReference type="SUPFAM" id="SSF69369">
    <property type="entry name" value="Cloacin translocation domain"/>
    <property type="match status" value="1"/>
</dbReference>
<dbReference type="Proteomes" id="UP000077752">
    <property type="component" value="Unassembled WGS sequence"/>
</dbReference>
<dbReference type="GO" id="GO:0015643">
    <property type="term" value="F:toxic substance binding"/>
    <property type="evidence" value="ECO:0007669"/>
    <property type="project" value="InterPro"/>
</dbReference>
<dbReference type="InterPro" id="IPR000290">
    <property type="entry name" value="Colicin_pyocin"/>
</dbReference>
<evidence type="ECO:0000256" key="3">
    <source>
        <dbReference type="ARBA" id="ARBA00023022"/>
    </source>
</evidence>
<comment type="similarity">
    <text evidence="1">Belongs to the colicins ColE2/ColE8/ColE9 and pyocins S1/S2 family.</text>
</comment>
<dbReference type="CDD" id="cd16363">
    <property type="entry name" value="Col_Im_like"/>
    <property type="match status" value="1"/>
</dbReference>
<evidence type="ECO:0000313" key="8">
    <source>
        <dbReference type="Proteomes" id="UP000077752"/>
    </source>
</evidence>
<evidence type="ECO:0000256" key="5">
    <source>
        <dbReference type="ARBA" id="ARBA00023048"/>
    </source>
</evidence>
<keyword evidence="4" id="KW-0079">Bacteriocin immunity</keyword>
<accession>A0A177SRT0</accession>
<dbReference type="InterPro" id="IPR036302">
    <property type="entry name" value="Pyosin/cloacin_T_dom_sf"/>
</dbReference>
<evidence type="ECO:0000256" key="2">
    <source>
        <dbReference type="ARBA" id="ARBA00022529"/>
    </source>
</evidence>
<evidence type="ECO:0000313" key="7">
    <source>
        <dbReference type="EMBL" id="OAI93677.1"/>
    </source>
</evidence>
<dbReference type="EMBL" id="LUCV01000010">
    <property type="protein sequence ID" value="OAI93677.1"/>
    <property type="molecule type" value="Genomic_DNA"/>
</dbReference>
<dbReference type="RefSeq" id="WP_064302198.1">
    <property type="nucleotide sequence ID" value="NZ_LUCV01000010.1"/>
</dbReference>
<dbReference type="InterPro" id="IPR016128">
    <property type="entry name" value="Pyosin/cloacin_T_dom"/>
</dbReference>
<dbReference type="Pfam" id="PF06958">
    <property type="entry name" value="Pyocin_S"/>
    <property type="match status" value="1"/>
</dbReference>
<sequence length="500" mass="54859">MEFKPTLIDYTPEEFKSLVQTLWNADLDNATHARLIDHFDRIIGDPIGADLLFYPPYLETGTAHSVDSIVFHVRQWHHRQGKAAFRNDPVPAPPKPPVRLSQQERKVAESNKELDKTNQLVAQIDAAVKSVDDGVQQVARLLDLWQAQPLDSRSIAAHIEEMSALESAQTDMVRAIKALESMTLKVQFAKSGAERNLTSPFRDPAIQAQVLALITAGSSRYLASMAATEQRHRQLHERCTLLFAAAEEHLVRRLSAPGVQVGSTARVVTLSSRACQLRPALMFAEAIAIDDPAPLTAMKKSIRSAVAEFSWQATSLKDEHPGTFCGVAGFFFEHWKERSEYAVSVPLGDLMPIDGHDWEALARSGAEVDLPYRLFSRSAPVERRKIFVGLKEITAMQQICLTPTSGSELSAKVKVVAVGQALSHAVSGLSSMELRWSTAIVGQSAARQVGGMVDLPETPLLEPLSAVGQVRFDDCILVFPTGSGLEPLYLMCKRGRGVPA</sequence>
<evidence type="ECO:0000256" key="4">
    <source>
        <dbReference type="ARBA" id="ARBA00023025"/>
    </source>
</evidence>
<evidence type="ECO:0000256" key="1">
    <source>
        <dbReference type="ARBA" id="ARBA00009346"/>
    </source>
</evidence>
<dbReference type="Pfam" id="PF01320">
    <property type="entry name" value="Colicin_Pyocin"/>
    <property type="match status" value="1"/>
</dbReference>
<keyword evidence="2" id="KW-0929">Antimicrobial</keyword>
<dbReference type="GO" id="GO:0042742">
    <property type="term" value="P:defense response to bacterium"/>
    <property type="evidence" value="ECO:0007669"/>
    <property type="project" value="UniProtKB-KW"/>
</dbReference>
<name>A0A177SRT0_PSEPU</name>
<gene>
    <name evidence="7" type="ORF">AYO28_13130</name>
</gene>
<comment type="caution">
    <text evidence="7">The sequence shown here is derived from an EMBL/GenBank/DDBJ whole genome shotgun (WGS) entry which is preliminary data.</text>
</comment>
<dbReference type="Gene3D" id="1.10.1200.20">
    <property type="entry name" value="Colicin E immunity protein"/>
    <property type="match status" value="1"/>
</dbReference>
<keyword evidence="3" id="KW-0044">Antibiotic</keyword>
<dbReference type="AlphaFoldDB" id="A0A177SRT0"/>
<dbReference type="SUPFAM" id="SSF47345">
    <property type="entry name" value="Colicin E immunity proteins"/>
    <property type="match status" value="1"/>
</dbReference>
<reference evidence="7 8" key="1">
    <citation type="submission" date="2016-03" db="EMBL/GenBank/DDBJ databases">
        <title>Draft Genome Assembly of Pseudomonas putida strain CBF10-2.</title>
        <authorList>
            <person name="Iyer R.S."/>
            <person name="Damania A."/>
        </authorList>
    </citation>
    <scope>NUCLEOTIDE SEQUENCE [LARGE SCALE GENOMIC DNA]</scope>
    <source>
        <strain evidence="7 8">CBF10-2</strain>
    </source>
</reference>
<evidence type="ECO:0000259" key="6">
    <source>
        <dbReference type="Pfam" id="PF06958"/>
    </source>
</evidence>
<feature type="domain" description="Pyosin/cloacin translocation" evidence="6">
    <location>
        <begin position="358"/>
        <end position="491"/>
    </location>
</feature>
<dbReference type="GO" id="GO:0031640">
    <property type="term" value="P:killing of cells of another organism"/>
    <property type="evidence" value="ECO:0007669"/>
    <property type="project" value="UniProtKB-KW"/>
</dbReference>
<keyword evidence="5" id="KW-0078">Bacteriocin</keyword>
<organism evidence="7 8">
    <name type="scientific">Pseudomonas putida</name>
    <name type="common">Arthrobacter siderocapsulatus</name>
    <dbReference type="NCBI Taxonomy" id="303"/>
    <lineage>
        <taxon>Bacteria</taxon>
        <taxon>Pseudomonadati</taxon>
        <taxon>Pseudomonadota</taxon>
        <taxon>Gammaproteobacteria</taxon>
        <taxon>Pseudomonadales</taxon>
        <taxon>Pseudomonadaceae</taxon>
        <taxon>Pseudomonas</taxon>
    </lineage>
</organism>
<dbReference type="GO" id="GO:0030153">
    <property type="term" value="P:bacteriocin immunity"/>
    <property type="evidence" value="ECO:0007669"/>
    <property type="project" value="UniProtKB-KW"/>
</dbReference>
<protein>
    <recommendedName>
        <fullName evidence="6">Pyosin/cloacin translocation domain-containing protein</fullName>
    </recommendedName>
</protein>
<proteinExistence type="inferred from homology"/>
<dbReference type="InterPro" id="IPR035900">
    <property type="entry name" value="Colicin_E_sf"/>
</dbReference>